<reference evidence="2 3" key="1">
    <citation type="journal article" date="2014" name="Nature">
        <title>An environmental bacterial taxon with a large and distinct metabolic repertoire.</title>
        <authorList>
            <person name="Wilson M.C."/>
            <person name="Mori T."/>
            <person name="Ruckert C."/>
            <person name="Uria A.R."/>
            <person name="Helf M.J."/>
            <person name="Takada K."/>
            <person name="Gernert C."/>
            <person name="Steffens U.A."/>
            <person name="Heycke N."/>
            <person name="Schmitt S."/>
            <person name="Rinke C."/>
            <person name="Helfrich E.J."/>
            <person name="Brachmann A.O."/>
            <person name="Gurgui C."/>
            <person name="Wakimoto T."/>
            <person name="Kracht M."/>
            <person name="Crusemann M."/>
            <person name="Hentschel U."/>
            <person name="Abe I."/>
            <person name="Matsunaga S."/>
            <person name="Kalinowski J."/>
            <person name="Takeyama H."/>
            <person name="Piel J."/>
        </authorList>
    </citation>
    <scope>NUCLEOTIDE SEQUENCE [LARGE SCALE GENOMIC DNA]</scope>
    <source>
        <strain evidence="3">TSY2</strain>
    </source>
</reference>
<feature type="non-terminal residue" evidence="2">
    <location>
        <position position="546"/>
    </location>
</feature>
<proteinExistence type="predicted"/>
<comment type="caution">
    <text evidence="2">The sequence shown here is derived from an EMBL/GenBank/DDBJ whole genome shotgun (WGS) entry which is preliminary data.</text>
</comment>
<organism evidence="2 3">
    <name type="scientific">Candidatus Entotheonella gemina</name>
    <dbReference type="NCBI Taxonomy" id="1429439"/>
    <lineage>
        <taxon>Bacteria</taxon>
        <taxon>Pseudomonadati</taxon>
        <taxon>Nitrospinota/Tectimicrobiota group</taxon>
        <taxon>Candidatus Tectimicrobiota</taxon>
        <taxon>Candidatus Entotheonellia</taxon>
        <taxon>Candidatus Entotheonellales</taxon>
        <taxon>Candidatus Entotheonellaceae</taxon>
        <taxon>Candidatus Entotheonella</taxon>
    </lineage>
</organism>
<evidence type="ECO:0000259" key="1">
    <source>
        <dbReference type="Pfam" id="PF02514"/>
    </source>
</evidence>
<keyword evidence="3" id="KW-1185">Reference proteome</keyword>
<dbReference type="Pfam" id="PF02514">
    <property type="entry name" value="CobN-Mg_chel"/>
    <property type="match status" value="1"/>
</dbReference>
<dbReference type="InterPro" id="IPR003672">
    <property type="entry name" value="CobN/Mg_chltase"/>
</dbReference>
<feature type="domain" description="CobN/magnesium chelatase" evidence="1">
    <location>
        <begin position="111"/>
        <end position="546"/>
    </location>
</feature>
<evidence type="ECO:0000313" key="3">
    <source>
        <dbReference type="Proteomes" id="UP000019140"/>
    </source>
</evidence>
<accession>W4MAJ5</accession>
<dbReference type="PANTHER" id="PTHR44119">
    <property type="entry name" value="MAGNESIUM-CHELATASE SUBUNIT CHLH, CHLOROPLASTIC"/>
    <property type="match status" value="1"/>
</dbReference>
<dbReference type="EMBL" id="AZHX01000638">
    <property type="protein sequence ID" value="ETX06662.1"/>
    <property type="molecule type" value="Genomic_DNA"/>
</dbReference>
<protein>
    <recommendedName>
        <fullName evidence="1">CobN/magnesium chelatase domain-containing protein</fullName>
    </recommendedName>
</protein>
<dbReference type="AlphaFoldDB" id="W4MAJ5"/>
<dbReference type="HOGENOM" id="CLU_002017_2_1_7"/>
<evidence type="ECO:0000313" key="2">
    <source>
        <dbReference type="EMBL" id="ETX06662.1"/>
    </source>
</evidence>
<sequence length="546" mass="59936">MIVYVTTADTEILALSRAVRELPDDFPALKVVNPNRMPETLTPEALIRGASMALVRLLGGRRVWEEGFDRLTRACMENNIPLLAWSGEQHADAELTAASTAPAAIVGEAFEYLRHGGVENLKQVLRFLSDTLLMSGYGFEPPSPLPEFGVYHPVYPEHVTVTGFMQQQWQPDRPAIGVLFYRTHWMSGNRDFIDALVHEIEGMGCNVLPIFCYSLRSPGGPPSGFKELIIDAGGHLRVDCLVSTLSYSMGTLAVHGATVAEGWSVDFLDDLNVPIIQAVASTSSHAEWEQSDAGLTPLDTAMTVAIPEFDGRIISVPFSFKEVVSEDETVGGVVTKYVPVADRVREVAGLAMRMARLRHTPQAEKRIAVLLSSYPTKAARIGNAVGLDSLASLMNLLEALREAGYNLGETLPSDGDDLIQTLIARGSYDKEFLTEEQLQTASGQIRTEDYESWFAQWPQDVQTALQDAWGEPPGQMYRHNGSVAVVGLQFGNVFVGIQPPRGFGENPVAIYHDPDLAPSHHYLGTYHWLKHVFQADAIVHMGKHGT</sequence>
<dbReference type="Proteomes" id="UP000019140">
    <property type="component" value="Unassembled WGS sequence"/>
</dbReference>
<dbReference type="CDD" id="cd10150">
    <property type="entry name" value="CobN_like"/>
    <property type="match status" value="1"/>
</dbReference>
<gene>
    <name evidence="2" type="ORF">ETSY2_15780</name>
</gene>
<name>W4MAJ5_9BACT</name>
<dbReference type="PANTHER" id="PTHR44119:SF4">
    <property type="entry name" value="AEROBIC COBALTOCHELATASE SUBUNIT COBN"/>
    <property type="match status" value="1"/>
</dbReference>